<name>A0A0A9E3Q0_ARUDO</name>
<organism evidence="1">
    <name type="scientific">Arundo donax</name>
    <name type="common">Giant reed</name>
    <name type="synonym">Donax arundinaceus</name>
    <dbReference type="NCBI Taxonomy" id="35708"/>
    <lineage>
        <taxon>Eukaryota</taxon>
        <taxon>Viridiplantae</taxon>
        <taxon>Streptophyta</taxon>
        <taxon>Embryophyta</taxon>
        <taxon>Tracheophyta</taxon>
        <taxon>Spermatophyta</taxon>
        <taxon>Magnoliopsida</taxon>
        <taxon>Liliopsida</taxon>
        <taxon>Poales</taxon>
        <taxon>Poaceae</taxon>
        <taxon>PACMAD clade</taxon>
        <taxon>Arundinoideae</taxon>
        <taxon>Arundineae</taxon>
        <taxon>Arundo</taxon>
    </lineage>
</organism>
<reference evidence="1" key="1">
    <citation type="submission" date="2014-09" db="EMBL/GenBank/DDBJ databases">
        <authorList>
            <person name="Magalhaes I.L.F."/>
            <person name="Oliveira U."/>
            <person name="Santos F.R."/>
            <person name="Vidigal T.H.D.A."/>
            <person name="Brescovit A.D."/>
            <person name="Santos A.J."/>
        </authorList>
    </citation>
    <scope>NUCLEOTIDE SEQUENCE</scope>
    <source>
        <tissue evidence="1">Shoot tissue taken approximately 20 cm above the soil surface</tissue>
    </source>
</reference>
<sequence length="58" mass="6457">MAVSLDTVMHLKFQVDKKGSDVDEHCCSFESKLHGCASHHIKLELASISVKVTWSTLE</sequence>
<dbReference type="EMBL" id="GBRH01204267">
    <property type="protein sequence ID" value="JAD93628.1"/>
    <property type="molecule type" value="Transcribed_RNA"/>
</dbReference>
<protein>
    <submittedName>
        <fullName evidence="1">Uncharacterized protein</fullName>
    </submittedName>
</protein>
<accession>A0A0A9E3Q0</accession>
<reference evidence="1" key="2">
    <citation type="journal article" date="2015" name="Data Brief">
        <title>Shoot transcriptome of the giant reed, Arundo donax.</title>
        <authorList>
            <person name="Barrero R.A."/>
            <person name="Guerrero F.D."/>
            <person name="Moolhuijzen P."/>
            <person name="Goolsby J.A."/>
            <person name="Tidwell J."/>
            <person name="Bellgard S.E."/>
            <person name="Bellgard M.I."/>
        </authorList>
    </citation>
    <scope>NUCLEOTIDE SEQUENCE</scope>
    <source>
        <tissue evidence="1">Shoot tissue taken approximately 20 cm above the soil surface</tissue>
    </source>
</reference>
<proteinExistence type="predicted"/>
<dbReference type="AlphaFoldDB" id="A0A0A9E3Q0"/>
<evidence type="ECO:0000313" key="1">
    <source>
        <dbReference type="EMBL" id="JAD93628.1"/>
    </source>
</evidence>